<dbReference type="InterPro" id="IPR013747">
    <property type="entry name" value="ACP_syn_III_C"/>
</dbReference>
<dbReference type="SUPFAM" id="SSF53901">
    <property type="entry name" value="Thiolase-like"/>
    <property type="match status" value="1"/>
</dbReference>
<dbReference type="EMBL" id="CWKH01000001">
    <property type="protein sequence ID" value="CRZ16072.1"/>
    <property type="molecule type" value="Genomic_DNA"/>
</dbReference>
<proteinExistence type="predicted"/>
<evidence type="ECO:0000259" key="3">
    <source>
        <dbReference type="Pfam" id="PF08541"/>
    </source>
</evidence>
<dbReference type="Gene3D" id="3.40.47.10">
    <property type="match status" value="1"/>
</dbReference>
<dbReference type="Proteomes" id="UP000199147">
    <property type="component" value="Unassembled WGS sequence"/>
</dbReference>
<evidence type="ECO:0000256" key="1">
    <source>
        <dbReference type="ARBA" id="ARBA00022679"/>
    </source>
</evidence>
<keyword evidence="1" id="KW-0808">Transferase</keyword>
<protein>
    <submittedName>
        <fullName evidence="5">3-oxoacyl-ACP synthase</fullName>
    </submittedName>
</protein>
<name>A0A0H5RRF7_9MYCO</name>
<keyword evidence="2" id="KW-0012">Acyltransferase</keyword>
<evidence type="ECO:0000259" key="4">
    <source>
        <dbReference type="Pfam" id="PF08545"/>
    </source>
</evidence>
<dbReference type="Pfam" id="PF08545">
    <property type="entry name" value="ACP_syn_III"/>
    <property type="match status" value="1"/>
</dbReference>
<dbReference type="GO" id="GO:0006633">
    <property type="term" value="P:fatty acid biosynthetic process"/>
    <property type="evidence" value="ECO:0007669"/>
    <property type="project" value="InterPro"/>
</dbReference>
<dbReference type="GO" id="GO:0004315">
    <property type="term" value="F:3-oxoacyl-[acyl-carrier-protein] synthase activity"/>
    <property type="evidence" value="ECO:0007669"/>
    <property type="project" value="InterPro"/>
</dbReference>
<feature type="domain" description="Beta-ketoacyl-[acyl-carrier-protein] synthase III C-terminal" evidence="3">
    <location>
        <begin position="246"/>
        <end position="336"/>
    </location>
</feature>
<dbReference type="OrthoDB" id="4758553at2"/>
<dbReference type="AlphaFoldDB" id="A0A0H5RRF7"/>
<feature type="domain" description="Beta-ketoacyl-[acyl-carrier-protein] synthase III N-terminal" evidence="4">
    <location>
        <begin position="116"/>
        <end position="194"/>
    </location>
</feature>
<dbReference type="InterPro" id="IPR016039">
    <property type="entry name" value="Thiolase-like"/>
</dbReference>
<organism evidence="5 6">
    <name type="scientific">Mycolicibacterium neworleansense</name>
    <dbReference type="NCBI Taxonomy" id="146018"/>
    <lineage>
        <taxon>Bacteria</taxon>
        <taxon>Bacillati</taxon>
        <taxon>Actinomycetota</taxon>
        <taxon>Actinomycetes</taxon>
        <taxon>Mycobacteriales</taxon>
        <taxon>Mycobacteriaceae</taxon>
        <taxon>Mycolicibacterium</taxon>
    </lineage>
</organism>
<dbReference type="GO" id="GO:0044550">
    <property type="term" value="P:secondary metabolite biosynthetic process"/>
    <property type="evidence" value="ECO:0007669"/>
    <property type="project" value="TreeGrafter"/>
</dbReference>
<reference evidence="6" key="1">
    <citation type="submission" date="2015-07" db="EMBL/GenBank/DDBJ databases">
        <authorList>
            <person name="Urmite Genomes"/>
        </authorList>
    </citation>
    <scope>NUCLEOTIDE SEQUENCE [LARGE SCALE GENOMIC DNA]</scope>
    <source>
        <strain evidence="6">type strain: ATCC 49404</strain>
    </source>
</reference>
<evidence type="ECO:0000313" key="5">
    <source>
        <dbReference type="EMBL" id="CRZ16072.1"/>
    </source>
</evidence>
<evidence type="ECO:0000256" key="2">
    <source>
        <dbReference type="ARBA" id="ARBA00023315"/>
    </source>
</evidence>
<dbReference type="PANTHER" id="PTHR34069:SF2">
    <property type="entry name" value="BETA-KETOACYL-[ACYL-CARRIER-PROTEIN] SYNTHASE III"/>
    <property type="match status" value="1"/>
</dbReference>
<keyword evidence="6" id="KW-1185">Reference proteome</keyword>
<dbReference type="PANTHER" id="PTHR34069">
    <property type="entry name" value="3-OXOACYL-[ACYL-CARRIER-PROTEIN] SYNTHASE 3"/>
    <property type="match status" value="1"/>
</dbReference>
<dbReference type="STRING" id="146018.BN2156_02936"/>
<gene>
    <name evidence="5" type="ORF">BN2156_02936</name>
</gene>
<dbReference type="RefSeq" id="WP_090514977.1">
    <property type="nucleotide sequence ID" value="NZ_CWKH01000001.1"/>
</dbReference>
<evidence type="ECO:0000313" key="6">
    <source>
        <dbReference type="Proteomes" id="UP000199147"/>
    </source>
</evidence>
<dbReference type="InterPro" id="IPR013751">
    <property type="entry name" value="ACP_syn_III_N"/>
</dbReference>
<accession>A0A0H5RRF7</accession>
<dbReference type="Pfam" id="PF08541">
    <property type="entry name" value="ACP_syn_III_C"/>
    <property type="match status" value="1"/>
</dbReference>
<sequence>MIETTPVSLIDLSTYLPGDPISAEYYAGFAETDELADNVMFRAPRFRHHVGPEETAIDMVERAAAGLIERHGADAITGADVLITHTQLPDMPFYGGGGGMAHRLGMKPNWVIDLHNGGCAAFVLGLKVARTLLSAGEGRTAVIAIAQNSAGQVFDQETIRRKAQAAVPGDGAAVALVTLSDQSPILDIECRTYGEYAGDMTVVMDPPRKWWQAGPGEACIGFTESKITKVLARGNRQVPEVSYTVCDRIGVQPKDIDLFVTNQPNRVFLRNWRDALELPAERHVDTFDECGNLFAAGIPVNLDRAVTGGRVKAGDTVLMAAFAHAGDFAGAAAVRWGGRAGNTADLGNV</sequence>